<dbReference type="PANTHER" id="PTHR14200:SF11">
    <property type="entry name" value="CYTOCHROME C OXIDASE SUBUNIT 5A, MITOCHONDRIAL"/>
    <property type="match status" value="1"/>
</dbReference>
<keyword evidence="7 13" id="KW-0999">Mitochondrion inner membrane</keyword>
<evidence type="ECO:0000256" key="8">
    <source>
        <dbReference type="ARBA" id="ARBA00022946"/>
    </source>
</evidence>
<dbReference type="InterPro" id="IPR003204">
    <property type="entry name" value="Cyt_c_oxidase_su5A/6"/>
</dbReference>
<keyword evidence="9 13" id="KW-0408">Iron</keyword>
<evidence type="ECO:0000256" key="9">
    <source>
        <dbReference type="ARBA" id="ARBA00023004"/>
    </source>
</evidence>
<comment type="pathway">
    <text evidence="2 13">Energy metabolism; oxidative phosphorylation.</text>
</comment>
<organism evidence="14">
    <name type="scientific">Bactrocera dorsalis</name>
    <name type="common">Oriental fruit fly</name>
    <name type="synonym">Dacus dorsalis</name>
    <dbReference type="NCBI Taxonomy" id="27457"/>
    <lineage>
        <taxon>Eukaryota</taxon>
        <taxon>Metazoa</taxon>
        <taxon>Ecdysozoa</taxon>
        <taxon>Arthropoda</taxon>
        <taxon>Hexapoda</taxon>
        <taxon>Insecta</taxon>
        <taxon>Pterygota</taxon>
        <taxon>Neoptera</taxon>
        <taxon>Endopterygota</taxon>
        <taxon>Diptera</taxon>
        <taxon>Brachycera</taxon>
        <taxon>Muscomorpha</taxon>
        <taxon>Tephritoidea</taxon>
        <taxon>Tephritidae</taxon>
        <taxon>Bactrocera</taxon>
        <taxon>Bactrocera</taxon>
    </lineage>
</organism>
<dbReference type="EMBL" id="GAKP01007963">
    <property type="protein sequence ID" value="JAC50989.1"/>
    <property type="molecule type" value="Transcribed_RNA"/>
</dbReference>
<evidence type="ECO:0000256" key="12">
    <source>
        <dbReference type="ARBA" id="ARBA00031049"/>
    </source>
</evidence>
<dbReference type="InterPro" id="IPR036545">
    <property type="entry name" value="Cyt_c_oxidase_su5A/6_sf"/>
</dbReference>
<dbReference type="GO" id="GO:0006123">
    <property type="term" value="P:mitochondrial electron transport, cytochrome c to oxygen"/>
    <property type="evidence" value="ECO:0007669"/>
    <property type="project" value="UniProtKB-UniRule"/>
</dbReference>
<evidence type="ECO:0000256" key="1">
    <source>
        <dbReference type="ARBA" id="ARBA00004443"/>
    </source>
</evidence>
<dbReference type="GO" id="GO:0045277">
    <property type="term" value="C:respiratory chain complex IV"/>
    <property type="evidence" value="ECO:0007669"/>
    <property type="project" value="UniProtKB-UniRule"/>
</dbReference>
<keyword evidence="11 13" id="KW-0472">Membrane</keyword>
<dbReference type="CDD" id="cd00923">
    <property type="entry name" value="Cyt_c_Oxidase_Va"/>
    <property type="match status" value="1"/>
</dbReference>
<evidence type="ECO:0000256" key="10">
    <source>
        <dbReference type="ARBA" id="ARBA00023128"/>
    </source>
</evidence>
<evidence type="ECO:0000256" key="3">
    <source>
        <dbReference type="ARBA" id="ARBA00007972"/>
    </source>
</evidence>
<dbReference type="UniPathway" id="UPA00705"/>
<keyword evidence="8 13" id="KW-0809">Transit peptide</keyword>
<feature type="non-terminal residue" evidence="14">
    <location>
        <position position="1"/>
    </location>
</feature>
<keyword evidence="10 13" id="KW-0496">Mitochondrion</keyword>
<comment type="function">
    <text evidence="13">Component of the cytochrome c oxidase, the last enzyme in the mitochondrial electron transport chain which drives oxidative phosphorylation. The respiratory chain contains 3 multisubunit complexes succinate dehydrogenase (complex II, CII), ubiquinol-cytochrome c oxidoreductase (cytochrome b-c1 complex, complex III, CIII) and cytochrome c oxidase (complex IV, CIV), that cooperate to transfer electrons derived from NADH and succinate to molecular oxygen, creating an electrochemical gradient over the inner membrane that drives transmembrane transport and the ATP synthase. Cytochrome c oxidase is the component of the respiratory chain that catalyzes the reduction of oxygen to water. Electrons originating from reduced cytochrome c in the intermembrane space (IMS) are transferred via the dinuclear copper A center (CU(A)) of subunit 2 and heme A of subunit 1 to the active site in subunit 1, a binuclear center (BNC) formed by heme A3 and copper B (CU(B)). The BNC reduces molecular oxygen to 2 water molecules using 4 electrons from cytochrome c in the IMS and 4 protons from the mitochondrial matrix.</text>
</comment>
<comment type="subcellular location">
    <subcellularLocation>
        <location evidence="1 13">Mitochondrion inner membrane</location>
        <topology evidence="1 13">Peripheral membrane protein</topology>
        <orientation evidence="1 13">Matrix side</orientation>
    </subcellularLocation>
</comment>
<name>A0A034W8F5_BACDO</name>
<evidence type="ECO:0000256" key="5">
    <source>
        <dbReference type="ARBA" id="ARBA00022617"/>
    </source>
</evidence>
<evidence type="ECO:0000256" key="13">
    <source>
        <dbReference type="RuleBase" id="RU368103"/>
    </source>
</evidence>
<keyword evidence="5 13" id="KW-0349">Heme</keyword>
<dbReference type="GO" id="GO:0046872">
    <property type="term" value="F:metal ion binding"/>
    <property type="evidence" value="ECO:0007669"/>
    <property type="project" value="UniProtKB-UniRule"/>
</dbReference>
<dbReference type="PANTHER" id="PTHR14200">
    <property type="entry name" value="CYTOCHROME C OXIDASE POLYPEPTIDE"/>
    <property type="match status" value="1"/>
</dbReference>
<dbReference type="AlphaFoldDB" id="A0A034W8F5"/>
<sequence length="165" mass="18477">LVNNYSSSCSLIKKKMLRVASGQVANVLRGAMGLSGRVATVGSVRASHGEENEEVFNKRFQDFFNRKDIDGWEIRKGMNDLLGMDLVPEPAIIDAGLRACRRVNDIALAIRWLEGCKDKCGDQKSTIYPYLIQNIRPTLDELGIPTPEELNYDKPELALKSVYDM</sequence>
<evidence type="ECO:0000256" key="6">
    <source>
        <dbReference type="ARBA" id="ARBA00022723"/>
    </source>
</evidence>
<dbReference type="GO" id="GO:0005743">
    <property type="term" value="C:mitochondrial inner membrane"/>
    <property type="evidence" value="ECO:0007669"/>
    <property type="project" value="UniProtKB-SubCell"/>
</dbReference>
<accession>A0A034W8F5</accession>
<proteinExistence type="inferred from homology"/>
<keyword evidence="6 13" id="KW-0479">Metal-binding</keyword>
<protein>
    <recommendedName>
        <fullName evidence="4 13">Cytochrome c oxidase subunit 5A, mitochondrial</fullName>
    </recommendedName>
    <alternativeName>
        <fullName evidence="12 13">Cytochrome c oxidase polypeptide Va</fullName>
    </alternativeName>
</protein>
<evidence type="ECO:0000256" key="7">
    <source>
        <dbReference type="ARBA" id="ARBA00022792"/>
    </source>
</evidence>
<comment type="subunit">
    <text evidence="13">Component of the cytochrome c oxidase (complex IV, CIV), a multisubunit enzyme composed of a catalytic core of 3 subunits and several supernumerary subunits. The complex exists as a monomer or a dimer and forms supercomplexes (SCs) in the inner mitochondrial membrane with ubiquinol-cytochrome c oxidoreductase (cytochrome b-c1 complex, complex III, CIII).</text>
</comment>
<evidence type="ECO:0000256" key="11">
    <source>
        <dbReference type="ARBA" id="ARBA00023136"/>
    </source>
</evidence>
<reference evidence="14" key="1">
    <citation type="journal article" date="2014" name="BMC Genomics">
        <title>Characterizing the developmental transcriptome of the oriental fruit fly, Bactrocera dorsalis (Diptera: Tephritidae) through comparative genomic analysis with Drosophila melanogaster utilizing modENCODE datasets.</title>
        <authorList>
            <person name="Geib S.M."/>
            <person name="Calla B."/>
            <person name="Hall B."/>
            <person name="Hou S."/>
            <person name="Manoukis N.C."/>
        </authorList>
    </citation>
    <scope>NUCLEOTIDE SEQUENCE</scope>
    <source>
        <strain evidence="14">Punador</strain>
    </source>
</reference>
<evidence type="ECO:0000256" key="2">
    <source>
        <dbReference type="ARBA" id="ARBA00004673"/>
    </source>
</evidence>
<evidence type="ECO:0000313" key="14">
    <source>
        <dbReference type="EMBL" id="JAC50989.1"/>
    </source>
</evidence>
<dbReference type="SUPFAM" id="SSF48479">
    <property type="entry name" value="Cytochrome c oxidase subunit E"/>
    <property type="match status" value="1"/>
</dbReference>
<gene>
    <name evidence="14" type="primary">COX5A</name>
</gene>
<evidence type="ECO:0000256" key="4">
    <source>
        <dbReference type="ARBA" id="ARBA00021968"/>
    </source>
</evidence>
<dbReference type="Gene3D" id="1.25.40.40">
    <property type="entry name" value="Cytochrome c oxidase, subunit Va/VI"/>
    <property type="match status" value="1"/>
</dbReference>
<dbReference type="Pfam" id="PF02284">
    <property type="entry name" value="COX5A"/>
    <property type="match status" value="1"/>
</dbReference>
<comment type="similarity">
    <text evidence="3 13">Belongs to the cytochrome c oxidase subunit 5A family.</text>
</comment>
<dbReference type="OrthoDB" id="5778907at2759"/>